<sequence length="81" mass="9062">MQCQSREKPGCTSVITIVWIYTTSALFENFQAGGRQETLAARHRCTGRQPPSLMMQETLPLLLPRQTQAEEKGPELKSPMG</sequence>
<dbReference type="Proteomes" id="UP001331515">
    <property type="component" value="Unassembled WGS sequence"/>
</dbReference>
<dbReference type="EMBL" id="JAURVH010001527">
    <property type="protein sequence ID" value="KAK5913534.1"/>
    <property type="molecule type" value="Genomic_DNA"/>
</dbReference>
<comment type="caution">
    <text evidence="1">The sequence shown here is derived from an EMBL/GenBank/DDBJ whole genome shotgun (WGS) entry which is preliminary data.</text>
</comment>
<keyword evidence="2" id="KW-1185">Reference proteome</keyword>
<reference evidence="1 2" key="1">
    <citation type="journal article" date="2023" name="Mol. Biol. Evol.">
        <title>Genomics of Secondarily Temperate Adaptation in the Only Non-Antarctic Icefish.</title>
        <authorList>
            <person name="Rivera-Colon A.G."/>
            <person name="Rayamajhi N."/>
            <person name="Minhas B.F."/>
            <person name="Madrigal G."/>
            <person name="Bilyk K.T."/>
            <person name="Yoon V."/>
            <person name="Hune M."/>
            <person name="Gregory S."/>
            <person name="Cheng C.H.C."/>
            <person name="Catchen J.M."/>
        </authorList>
    </citation>
    <scope>NUCLEOTIDE SEQUENCE [LARGE SCALE GENOMIC DNA]</scope>
    <source>
        <tissue evidence="1">White muscle</tissue>
    </source>
</reference>
<evidence type="ECO:0000313" key="1">
    <source>
        <dbReference type="EMBL" id="KAK5913534.1"/>
    </source>
</evidence>
<organism evidence="1 2">
    <name type="scientific">Champsocephalus gunnari</name>
    <name type="common">Mackerel icefish</name>
    <dbReference type="NCBI Taxonomy" id="52237"/>
    <lineage>
        <taxon>Eukaryota</taxon>
        <taxon>Metazoa</taxon>
        <taxon>Chordata</taxon>
        <taxon>Craniata</taxon>
        <taxon>Vertebrata</taxon>
        <taxon>Euteleostomi</taxon>
        <taxon>Actinopterygii</taxon>
        <taxon>Neopterygii</taxon>
        <taxon>Teleostei</taxon>
        <taxon>Neoteleostei</taxon>
        <taxon>Acanthomorphata</taxon>
        <taxon>Eupercaria</taxon>
        <taxon>Perciformes</taxon>
        <taxon>Notothenioidei</taxon>
        <taxon>Channichthyidae</taxon>
        <taxon>Champsocephalus</taxon>
    </lineage>
</organism>
<dbReference type="AlphaFoldDB" id="A0AAN8HES5"/>
<name>A0AAN8HES5_CHAGU</name>
<protein>
    <submittedName>
        <fullName evidence="1">Uncharacterized protein</fullName>
    </submittedName>
</protein>
<gene>
    <name evidence="1" type="ORF">CgunFtcFv8_008057</name>
</gene>
<proteinExistence type="predicted"/>
<evidence type="ECO:0000313" key="2">
    <source>
        <dbReference type="Proteomes" id="UP001331515"/>
    </source>
</evidence>
<accession>A0AAN8HES5</accession>